<proteinExistence type="predicted"/>
<feature type="transmembrane region" description="Helical" evidence="1">
    <location>
        <begin position="98"/>
        <end position="125"/>
    </location>
</feature>
<dbReference type="GO" id="GO:0045444">
    <property type="term" value="P:fat cell differentiation"/>
    <property type="evidence" value="ECO:0007669"/>
    <property type="project" value="Ensembl"/>
</dbReference>
<keyword evidence="1" id="KW-0812">Transmembrane</keyword>
<keyword evidence="1" id="KW-1133">Transmembrane helix</keyword>
<dbReference type="STRING" id="1676925.ENSPKIP00000035771"/>
<dbReference type="GeneTree" id="ENSGT00390000015191"/>
<keyword evidence="3" id="KW-1185">Reference proteome</keyword>
<dbReference type="AlphaFoldDB" id="A0A3B3T0A0"/>
<feature type="transmembrane region" description="Helical" evidence="1">
    <location>
        <begin position="61"/>
        <end position="78"/>
    </location>
</feature>
<keyword evidence="1" id="KW-0472">Membrane</keyword>
<reference evidence="2" key="1">
    <citation type="submission" date="2025-08" db="UniProtKB">
        <authorList>
            <consortium name="Ensembl"/>
        </authorList>
    </citation>
    <scope>IDENTIFICATION</scope>
</reference>
<feature type="transmembrane region" description="Helical" evidence="1">
    <location>
        <begin position="35"/>
        <end position="54"/>
    </location>
</feature>
<dbReference type="Ensembl" id="ENSPKIT00000016707.1">
    <property type="protein sequence ID" value="ENSPKIP00000035771.1"/>
    <property type="gene ID" value="ENSPKIG00000014597.1"/>
</dbReference>
<dbReference type="InterPro" id="IPR026721">
    <property type="entry name" value="TMEM18"/>
</dbReference>
<evidence type="ECO:0000313" key="3">
    <source>
        <dbReference type="Proteomes" id="UP000261540"/>
    </source>
</evidence>
<sequence length="158" mass="18569">MAKQNISSIPIDSISNMRITSLWTFLLSVDWSESWLIGLQFFHVLCFATTLLTFRFYRLQVCHFLVLVGLVYSAEYLNEFAAMHWRSFSKYQYFDSNGMFISLIFSAPLLINTMVIVEFSTIFVLKGVWVYKTFATMTELKTLQLKRKAARENRKKKE</sequence>
<dbReference type="Proteomes" id="UP000261540">
    <property type="component" value="Unplaced"/>
</dbReference>
<dbReference type="Pfam" id="PF14770">
    <property type="entry name" value="TMEM18"/>
    <property type="match status" value="1"/>
</dbReference>
<evidence type="ECO:0000256" key="1">
    <source>
        <dbReference type="SAM" id="Phobius"/>
    </source>
</evidence>
<name>A0A3B3T0A0_9TELE</name>
<accession>A0A3B3T0A0</accession>
<protein>
    <submittedName>
        <fullName evidence="2">Transmembrane protein 18</fullName>
    </submittedName>
</protein>
<reference evidence="2" key="2">
    <citation type="submission" date="2025-09" db="UniProtKB">
        <authorList>
            <consortium name="Ensembl"/>
        </authorList>
    </citation>
    <scope>IDENTIFICATION</scope>
</reference>
<evidence type="ECO:0000313" key="2">
    <source>
        <dbReference type="Ensembl" id="ENSPKIP00000035771.1"/>
    </source>
</evidence>
<organism evidence="2 3">
    <name type="scientific">Paramormyrops kingsleyae</name>
    <dbReference type="NCBI Taxonomy" id="1676925"/>
    <lineage>
        <taxon>Eukaryota</taxon>
        <taxon>Metazoa</taxon>
        <taxon>Chordata</taxon>
        <taxon>Craniata</taxon>
        <taxon>Vertebrata</taxon>
        <taxon>Euteleostomi</taxon>
        <taxon>Actinopterygii</taxon>
        <taxon>Neopterygii</taxon>
        <taxon>Teleostei</taxon>
        <taxon>Osteoglossocephala</taxon>
        <taxon>Osteoglossomorpha</taxon>
        <taxon>Osteoglossiformes</taxon>
        <taxon>Mormyridae</taxon>
        <taxon>Paramormyrops</taxon>
    </lineage>
</organism>